<dbReference type="InterPro" id="IPR029058">
    <property type="entry name" value="AB_hydrolase_fold"/>
</dbReference>
<dbReference type="Gene3D" id="3.40.50.1820">
    <property type="entry name" value="alpha/beta hydrolase"/>
    <property type="match status" value="2"/>
</dbReference>
<evidence type="ECO:0000313" key="3">
    <source>
        <dbReference type="EMBL" id="QAA95084.1"/>
    </source>
</evidence>
<feature type="region of interest" description="Disordered" evidence="1">
    <location>
        <begin position="298"/>
        <end position="326"/>
    </location>
</feature>
<organism evidence="3 4">
    <name type="scientific">Pollutimonas thiosulfatoxidans</name>
    <dbReference type="NCBI Taxonomy" id="2028345"/>
    <lineage>
        <taxon>Bacteria</taxon>
        <taxon>Pseudomonadati</taxon>
        <taxon>Pseudomonadota</taxon>
        <taxon>Betaproteobacteria</taxon>
        <taxon>Burkholderiales</taxon>
        <taxon>Alcaligenaceae</taxon>
        <taxon>Pollutimonas</taxon>
    </lineage>
</organism>
<name>A0A410GFL0_9BURK</name>
<dbReference type="Proteomes" id="UP000283474">
    <property type="component" value="Chromosome"/>
</dbReference>
<keyword evidence="4" id="KW-1185">Reference proteome</keyword>
<sequence>MLARLRTPFRRHFYRRLLAATLVGLVGIVSCTQLDAWQRQAIFSPEADQSRWWREPLPGTEVFDLTLDDGDRVHAWYWQHPHAGAPTVLYLHGSRWNLNGSVFRMARWTEMGNSVLAIDYRGFGKSTPLLPSDESALEDAVAALQELARRQPDPARRFVYGHSLGGAVAIDLAARPESPPFAGLIVESTFTSISAMLGTLEWGKLPGASLLVTQPFASVKKLAEVTTPMLLIHGTADRVVPHTMSDELFAAAVSVPDGMKRLVKIDGASHSGAVRSGEVYESAIKTFIKDAGDAYAGSRPARAHAPPSPAAQIENIAVSADNNARR</sequence>
<evidence type="ECO:0000313" key="4">
    <source>
        <dbReference type="Proteomes" id="UP000283474"/>
    </source>
</evidence>
<dbReference type="KEGG" id="pus:CKA81_15370"/>
<dbReference type="GO" id="GO:0016787">
    <property type="term" value="F:hydrolase activity"/>
    <property type="evidence" value="ECO:0007669"/>
    <property type="project" value="UniProtKB-KW"/>
</dbReference>
<evidence type="ECO:0000259" key="2">
    <source>
        <dbReference type="Pfam" id="PF12146"/>
    </source>
</evidence>
<dbReference type="EMBL" id="CP022987">
    <property type="protein sequence ID" value="QAA95084.1"/>
    <property type="molecule type" value="Genomic_DNA"/>
</dbReference>
<keyword evidence="3" id="KW-0378">Hydrolase</keyword>
<proteinExistence type="predicted"/>
<dbReference type="InterPro" id="IPR022742">
    <property type="entry name" value="Hydrolase_4"/>
</dbReference>
<dbReference type="AlphaFoldDB" id="A0A410GFL0"/>
<dbReference type="Pfam" id="PF12146">
    <property type="entry name" value="Hydrolase_4"/>
    <property type="match status" value="1"/>
</dbReference>
<dbReference type="PANTHER" id="PTHR12277">
    <property type="entry name" value="ALPHA/BETA HYDROLASE DOMAIN-CONTAINING PROTEIN"/>
    <property type="match status" value="1"/>
</dbReference>
<dbReference type="RefSeq" id="WP_128356073.1">
    <property type="nucleotide sequence ID" value="NZ_CP022987.1"/>
</dbReference>
<dbReference type="PROSITE" id="PS51257">
    <property type="entry name" value="PROKAR_LIPOPROTEIN"/>
    <property type="match status" value="1"/>
</dbReference>
<protein>
    <submittedName>
        <fullName evidence="3">Alpha/beta hydrolase</fullName>
    </submittedName>
</protein>
<dbReference type="SUPFAM" id="SSF53474">
    <property type="entry name" value="alpha/beta-Hydrolases"/>
    <property type="match status" value="1"/>
</dbReference>
<feature type="domain" description="Serine aminopeptidase S33" evidence="2">
    <location>
        <begin position="87"/>
        <end position="197"/>
    </location>
</feature>
<dbReference type="PANTHER" id="PTHR12277:SF81">
    <property type="entry name" value="PROTEIN ABHD13"/>
    <property type="match status" value="1"/>
</dbReference>
<dbReference type="OrthoDB" id="9798884at2"/>
<accession>A0A410GFL0</accession>
<evidence type="ECO:0000256" key="1">
    <source>
        <dbReference type="SAM" id="MobiDB-lite"/>
    </source>
</evidence>
<reference evidence="3 4" key="1">
    <citation type="submission" date="2017-08" db="EMBL/GenBank/DDBJ databases">
        <authorList>
            <person name="Park S.-J."/>
            <person name="Kim H."/>
        </authorList>
    </citation>
    <scope>NUCLEOTIDE SEQUENCE [LARGE SCALE GENOMIC DNA]</scope>
    <source>
        <strain evidence="4">ye3</strain>
    </source>
</reference>
<gene>
    <name evidence="3" type="ORF">CKA81_15370</name>
</gene>